<dbReference type="InterPro" id="IPR050538">
    <property type="entry name" value="MAP_kinase_kinase_kinase"/>
</dbReference>
<feature type="region of interest" description="Disordered" evidence="6">
    <location>
        <begin position="224"/>
        <end position="264"/>
    </location>
</feature>
<feature type="compositionally biased region" description="Polar residues" evidence="6">
    <location>
        <begin position="105"/>
        <end position="134"/>
    </location>
</feature>
<feature type="compositionally biased region" description="Low complexity" evidence="6">
    <location>
        <begin position="718"/>
        <end position="736"/>
    </location>
</feature>
<keyword evidence="1" id="KW-0808">Transferase</keyword>
<dbReference type="PROSITE" id="PS00107">
    <property type="entry name" value="PROTEIN_KINASE_ATP"/>
    <property type="match status" value="1"/>
</dbReference>
<evidence type="ECO:0000256" key="1">
    <source>
        <dbReference type="ARBA" id="ARBA00022679"/>
    </source>
</evidence>
<feature type="compositionally biased region" description="Acidic residues" evidence="6">
    <location>
        <begin position="1257"/>
        <end position="1269"/>
    </location>
</feature>
<dbReference type="GO" id="GO:0030447">
    <property type="term" value="P:filamentous growth"/>
    <property type="evidence" value="ECO:0007669"/>
    <property type="project" value="UniProtKB-ARBA"/>
</dbReference>
<gene>
    <name evidence="8" type="ORF">HYPBUDRAFT_151687</name>
</gene>
<dbReference type="PROSITE" id="PS00108">
    <property type="entry name" value="PROTEIN_KINASE_ST"/>
    <property type="match status" value="1"/>
</dbReference>
<feature type="compositionally biased region" description="Polar residues" evidence="6">
    <location>
        <begin position="378"/>
        <end position="397"/>
    </location>
</feature>
<feature type="compositionally biased region" description="Low complexity" evidence="6">
    <location>
        <begin position="699"/>
        <end position="710"/>
    </location>
</feature>
<evidence type="ECO:0000313" key="8">
    <source>
        <dbReference type="EMBL" id="ODV70308.1"/>
    </source>
</evidence>
<feature type="compositionally biased region" description="Low complexity" evidence="6">
    <location>
        <begin position="896"/>
        <end position="908"/>
    </location>
</feature>
<protein>
    <submittedName>
        <fullName evidence="8">Pkinase-domain-containing protein</fullName>
    </submittedName>
</protein>
<evidence type="ECO:0000256" key="3">
    <source>
        <dbReference type="ARBA" id="ARBA00022777"/>
    </source>
</evidence>
<feature type="compositionally biased region" description="Basic and acidic residues" evidence="6">
    <location>
        <begin position="1307"/>
        <end position="1328"/>
    </location>
</feature>
<sequence length="1849" mass="205796">MSDQRTNFLSPGYGRSISYDCKRIMTPDEKSVGFMDPQGGNVVNHHQNGPRIVSDGAVYYSPHHKKKVYPQFLAPSAQNDLNDNFDFQAVEPSFHRQPSTPPILETSSTSQLHYHGQNASQSQFQIPHQPSRSSPYHYPDQPPYPINSYLPNGSDSNISLNSYNDEPAPIFTGEPSTRQYFQPYPQHHPRPYSQHYPQLHQETNGLHQQVDTLSYPLLVGGHISRTQSPRIQSPRPQKKPTENKRNTSGDLKNQTSFSFSDQNDSMQEFVVSPVKESNGLLNDVDNDVPSMDVLGNPEHQLHNASLNDEIDRNTPSKINVEEGRINKVNLEDSSRKVLLSTDESKSKEDYDVRSSINFPIENPDLPFVDQNAHKRNGSECSTISNASTASTLTPSNNASKDKRFVRYAMNTQSSKTSSHGNGWEMSNVLKWLDSHQFNSSWKDVFRRNEISGNRFLELCNYGTDSMIWRQFTKFLHLDNDLNTIERFIDLLKTEINTAENNFSDGSATKGDVVSRESSKSLLSPVFLNSKAIKIENRKSNPIFHKHKSSSSITSTNSGNLNVHQKQRPFSYIDPASIKSFAKDQPSHHKFFRKNRNSFSDSSTSKELSSNSSLLLRSGSGSNKKSLGRISSTSAADDINNQFNAPSKAPLKKTSSLQNVTSYPVNNDLQVPGSRKSGILSTLRKYGGDKAAEIVKQVHSSSASTSKNNNNVGKAQKFSRASTSNSRESSSSYRPVSQLIPKRSFDESSQSPRSATSLTVPLDEPKHSPANSFKLSHRSSIDNSIPANTPIEDVYLPVPNGTDKASTVILVTKDNFLFMPLALTEEEIVDLKVVKDRILQNLGLIDVGFISYHLTDFNASHGHALNDDVLFKALTSGQFIKIIVHQELASPSVATFSTTSSDSKSFEISGENEEKSYPATPQYLLQNSKDSKTDYWNFKEQNQIDKLSKIQEIPLTGSSANDSNHPSSKYAPSKHFALSIPFPIHRRLSDKLKPPLPLINTTELSEVKSIPSPSTVRVDTSAQSSNNSFKVLRKEGREIDFDKRRRSPYETKAPKLIPNIYSSSVSNQLKSPVSATTVHTLRDGSLHSISPSLKTNVNSLQSKSRSISPNPSISPGNGNNVSSSTLNSMVPEKSRTGSIVAKRAAPPPPQPQSKIQTFRNTNSLLKSKRSGNMGVSLPAGSNMSEELSFSSRSTSSSDHSFNLKRGFSITKSMSLSRKSTIVKDGNAFKENAISFDDAPPLDLTDSHKSDLESNSTSYDEDVAPDDDDDDFFVKPVKKPHTTTNANVTDDDDDDDDDDFFVKPIKNSSDSHEKSDSPLKTLIEKPTDEVKRHSLQDSVAINKMSVRPPIDEVYNNLEKYFPYTNLDKPIIDDSPDSPVGVTKSSTPQPIDTQGNIPSRKPAISRTFSNANISPVKAVDLGDEVFYGDNQEPKLSRRRMKTIRIVANEARRKRLEQRQQSTKGQENSQVSQGSNSIIPNPQTTPRNKQDGNEEALMRSTTSLIESSPHTLRRANTKLWGQKVVEVTSTEIEKGFVSKLRNNVNGEFEEFAWIKGELIGRGSFGSVYLALNVTTGEMLAVKQVVVPGFSLSDSSSNSEGIDALHKEVETMKDLDHLNIVQYLGFEQKNNRYSLFLEYVAGGSIASCLKSYGKFDEPLIKFITKQVLLGLAYLHSNGILHRDLKADNLLLEIDGTCKISDFGILKKSKDIYVNNAEMSMQGTVFWMAPEVIDNMVEDKKQGYSAKIDIWSLGCVVLEMFAGKRPWSNEAVVSAIYKIGKTKLAPPIPEDIEHLVTDDAKDFINRCFTIDSEQRPTAKELLEHPFMKLTPEFSFEKTQLGEMIKYNSKRSLKTK</sequence>
<feature type="region of interest" description="Disordered" evidence="6">
    <location>
        <begin position="696"/>
        <end position="777"/>
    </location>
</feature>
<dbReference type="PANTHER" id="PTHR48016">
    <property type="entry name" value="MAP KINASE KINASE KINASE SSK2-RELATED-RELATED"/>
    <property type="match status" value="1"/>
</dbReference>
<dbReference type="GO" id="GO:0005524">
    <property type="term" value="F:ATP binding"/>
    <property type="evidence" value="ECO:0007669"/>
    <property type="project" value="UniProtKB-UniRule"/>
</dbReference>
<dbReference type="GO" id="GO:0000165">
    <property type="term" value="P:MAPK cascade"/>
    <property type="evidence" value="ECO:0007669"/>
    <property type="project" value="UniProtKB-ARBA"/>
</dbReference>
<dbReference type="GeneID" id="30995174"/>
<accession>A0A1E4RSV0</accession>
<dbReference type="InterPro" id="IPR017441">
    <property type="entry name" value="Protein_kinase_ATP_BS"/>
</dbReference>
<proteinExistence type="predicted"/>
<feature type="compositionally biased region" description="Polar residues" evidence="6">
    <location>
        <begin position="746"/>
        <end position="758"/>
    </location>
</feature>
<dbReference type="PANTHER" id="PTHR48016:SF48">
    <property type="entry name" value="SERINE_THREONINE-PROTEIN KINASE BCK1_SLK1_SSP31"/>
    <property type="match status" value="1"/>
</dbReference>
<dbReference type="InterPro" id="IPR011009">
    <property type="entry name" value="Kinase-like_dom_sf"/>
</dbReference>
<dbReference type="FunFam" id="1.10.510.10:FF:000182">
    <property type="entry name" value="MAP kinase kinase kinase mkh1"/>
    <property type="match status" value="1"/>
</dbReference>
<organism evidence="8 9">
    <name type="scientific">Hyphopichia burtonii NRRL Y-1933</name>
    <dbReference type="NCBI Taxonomy" id="984485"/>
    <lineage>
        <taxon>Eukaryota</taxon>
        <taxon>Fungi</taxon>
        <taxon>Dikarya</taxon>
        <taxon>Ascomycota</taxon>
        <taxon>Saccharomycotina</taxon>
        <taxon>Pichiomycetes</taxon>
        <taxon>Debaryomycetaceae</taxon>
        <taxon>Hyphopichia</taxon>
    </lineage>
</organism>
<feature type="compositionally biased region" description="Low complexity" evidence="6">
    <location>
        <begin position="597"/>
        <end position="624"/>
    </location>
</feature>
<feature type="compositionally biased region" description="Acidic residues" evidence="6">
    <location>
        <begin position="1287"/>
        <end position="1297"/>
    </location>
</feature>
<keyword evidence="9" id="KW-1185">Reference proteome</keyword>
<feature type="region of interest" description="Disordered" evidence="6">
    <location>
        <begin position="375"/>
        <end position="397"/>
    </location>
</feature>
<keyword evidence="3 8" id="KW-0418">Kinase</keyword>
<feature type="compositionally biased region" description="Low complexity" evidence="6">
    <location>
        <begin position="1101"/>
        <end position="1123"/>
    </location>
</feature>
<evidence type="ECO:0000259" key="7">
    <source>
        <dbReference type="PROSITE" id="PS50011"/>
    </source>
</evidence>
<feature type="region of interest" description="Disordered" evidence="6">
    <location>
        <begin position="1447"/>
        <end position="1489"/>
    </location>
</feature>
<dbReference type="GO" id="GO:0004672">
    <property type="term" value="F:protein kinase activity"/>
    <property type="evidence" value="ECO:0007669"/>
    <property type="project" value="InterPro"/>
</dbReference>
<feature type="region of interest" description="Disordered" evidence="6">
    <location>
        <begin position="583"/>
        <end position="628"/>
    </location>
</feature>
<feature type="compositionally biased region" description="Polar residues" evidence="6">
    <location>
        <begin position="1455"/>
        <end position="1483"/>
    </location>
</feature>
<dbReference type="InterPro" id="IPR008271">
    <property type="entry name" value="Ser/Thr_kinase_AS"/>
</dbReference>
<evidence type="ECO:0000256" key="6">
    <source>
        <dbReference type="SAM" id="MobiDB-lite"/>
    </source>
</evidence>
<dbReference type="Gene3D" id="1.10.510.10">
    <property type="entry name" value="Transferase(Phosphotransferase) domain 1"/>
    <property type="match status" value="1"/>
</dbReference>
<dbReference type="SUPFAM" id="SSF56112">
    <property type="entry name" value="Protein kinase-like (PK-like)"/>
    <property type="match status" value="1"/>
</dbReference>
<feature type="region of interest" description="Disordered" evidence="6">
    <location>
        <begin position="1234"/>
        <end position="1328"/>
    </location>
</feature>
<dbReference type="STRING" id="984485.A0A1E4RSV0"/>
<feature type="region of interest" description="Disordered" evidence="6">
    <location>
        <begin position="93"/>
        <end position="153"/>
    </location>
</feature>
<feature type="compositionally biased region" description="Polar residues" evidence="6">
    <location>
        <begin position="248"/>
        <end position="264"/>
    </location>
</feature>
<dbReference type="InterPro" id="IPR000719">
    <property type="entry name" value="Prot_kinase_dom"/>
</dbReference>
<evidence type="ECO:0000256" key="5">
    <source>
        <dbReference type="PROSITE-ProRule" id="PRU10141"/>
    </source>
</evidence>
<dbReference type="Pfam" id="PF00069">
    <property type="entry name" value="Pkinase"/>
    <property type="match status" value="1"/>
</dbReference>
<feature type="region of interest" description="Disordered" evidence="6">
    <location>
        <begin position="1369"/>
        <end position="1400"/>
    </location>
</feature>
<feature type="region of interest" description="Disordered" evidence="6">
    <location>
        <begin position="636"/>
        <end position="655"/>
    </location>
</feature>
<feature type="region of interest" description="Disordered" evidence="6">
    <location>
        <begin position="896"/>
        <end position="916"/>
    </location>
</feature>
<evidence type="ECO:0000313" key="9">
    <source>
        <dbReference type="Proteomes" id="UP000095085"/>
    </source>
</evidence>
<keyword evidence="4 5" id="KW-0067">ATP-binding</keyword>
<dbReference type="OrthoDB" id="266718at2759"/>
<name>A0A1E4RSV0_9ASCO</name>
<feature type="region of interest" description="Disordered" evidence="6">
    <location>
        <begin position="1085"/>
        <end position="1135"/>
    </location>
</feature>
<keyword evidence="2 5" id="KW-0547">Nucleotide-binding</keyword>
<dbReference type="EMBL" id="KV454538">
    <property type="protein sequence ID" value="ODV70308.1"/>
    <property type="molecule type" value="Genomic_DNA"/>
</dbReference>
<feature type="compositionally biased region" description="Polar residues" evidence="6">
    <location>
        <begin position="1086"/>
        <end position="1100"/>
    </location>
</feature>
<dbReference type="Proteomes" id="UP000095085">
    <property type="component" value="Unassembled WGS sequence"/>
</dbReference>
<feature type="domain" description="Protein kinase" evidence="7">
    <location>
        <begin position="1549"/>
        <end position="1821"/>
    </location>
</feature>
<reference evidence="9" key="1">
    <citation type="submission" date="2016-05" db="EMBL/GenBank/DDBJ databases">
        <title>Comparative genomics of biotechnologically important yeasts.</title>
        <authorList>
            <consortium name="DOE Joint Genome Institute"/>
            <person name="Riley R."/>
            <person name="Haridas S."/>
            <person name="Wolfe K.H."/>
            <person name="Lopes M.R."/>
            <person name="Hittinger C.T."/>
            <person name="Goker M."/>
            <person name="Salamov A."/>
            <person name="Wisecaver J."/>
            <person name="Long T.M."/>
            <person name="Aerts A.L."/>
            <person name="Barry K."/>
            <person name="Choi C."/>
            <person name="Clum A."/>
            <person name="Coughlan A.Y."/>
            <person name="Deshpande S."/>
            <person name="Douglass A.P."/>
            <person name="Hanson S.J."/>
            <person name="Klenk H.-P."/>
            <person name="Labutti K."/>
            <person name="Lapidus A."/>
            <person name="Lindquist E."/>
            <person name="Lipzen A."/>
            <person name="Meier-Kolthoff J.P."/>
            <person name="Ohm R.A."/>
            <person name="Otillar R.P."/>
            <person name="Pangilinan J."/>
            <person name="Peng Y."/>
            <person name="Rokas A."/>
            <person name="Rosa C.A."/>
            <person name="Scheuner C."/>
            <person name="Sibirny A.A."/>
            <person name="Slot J.C."/>
            <person name="Stielow J.B."/>
            <person name="Sun H."/>
            <person name="Kurtzman C.P."/>
            <person name="Blackwell M."/>
            <person name="Grigoriev I.V."/>
            <person name="Jeffries T.W."/>
        </authorList>
    </citation>
    <scope>NUCLEOTIDE SEQUENCE [LARGE SCALE GENOMIC DNA]</scope>
    <source>
        <strain evidence="9">NRRL Y-1933</strain>
    </source>
</reference>
<dbReference type="RefSeq" id="XP_020079375.1">
    <property type="nucleotide sequence ID" value="XM_020220624.1"/>
</dbReference>
<evidence type="ECO:0000256" key="4">
    <source>
        <dbReference type="ARBA" id="ARBA00022840"/>
    </source>
</evidence>
<feature type="binding site" evidence="5">
    <location>
        <position position="1578"/>
    </location>
    <ligand>
        <name>ATP</name>
        <dbReference type="ChEBI" id="CHEBI:30616"/>
    </ligand>
</feature>
<evidence type="ECO:0000256" key="2">
    <source>
        <dbReference type="ARBA" id="ARBA00022741"/>
    </source>
</evidence>
<dbReference type="PROSITE" id="PS50011">
    <property type="entry name" value="PROTEIN_KINASE_DOM"/>
    <property type="match status" value="1"/>
</dbReference>
<feature type="compositionally biased region" description="Polar residues" evidence="6">
    <location>
        <begin position="224"/>
        <end position="235"/>
    </location>
</feature>
<dbReference type="SMART" id="SM00220">
    <property type="entry name" value="S_TKc"/>
    <property type="match status" value="1"/>
</dbReference>
<feature type="compositionally biased region" description="Polar residues" evidence="6">
    <location>
        <begin position="1380"/>
        <end position="1394"/>
    </location>
</feature>